<dbReference type="InterPro" id="IPR029021">
    <property type="entry name" value="Prot-tyrosine_phosphatase-like"/>
</dbReference>
<dbReference type="PROSITE" id="PS00383">
    <property type="entry name" value="TYR_PHOSPHATASE_1"/>
    <property type="match status" value="1"/>
</dbReference>
<comment type="caution">
    <text evidence="4">The sequence shown here is derived from an EMBL/GenBank/DDBJ whole genome shotgun (WGS) entry which is preliminary data.</text>
</comment>
<evidence type="ECO:0000313" key="5">
    <source>
        <dbReference type="Proteomes" id="UP000253426"/>
    </source>
</evidence>
<dbReference type="RefSeq" id="WP_113962132.1">
    <property type="nucleotide sequence ID" value="NZ_QNRR01000019.1"/>
</dbReference>
<dbReference type="EMBL" id="QNRR01000019">
    <property type="protein sequence ID" value="RBP35874.1"/>
    <property type="molecule type" value="Genomic_DNA"/>
</dbReference>
<evidence type="ECO:0000313" key="4">
    <source>
        <dbReference type="EMBL" id="RBP35874.1"/>
    </source>
</evidence>
<keyword evidence="1" id="KW-0378">Hydrolase</keyword>
<dbReference type="PROSITE" id="PS50056">
    <property type="entry name" value="TYR_PHOSPHATASE_2"/>
    <property type="match status" value="1"/>
</dbReference>
<dbReference type="SMART" id="SM00195">
    <property type="entry name" value="DSPc"/>
    <property type="match status" value="1"/>
</dbReference>
<dbReference type="SMART" id="SM00404">
    <property type="entry name" value="PTPc_motif"/>
    <property type="match status" value="1"/>
</dbReference>
<dbReference type="Gene3D" id="3.90.190.10">
    <property type="entry name" value="Protein tyrosine phosphatase superfamily"/>
    <property type="match status" value="1"/>
</dbReference>
<reference evidence="4 5" key="1">
    <citation type="submission" date="2018-06" db="EMBL/GenBank/DDBJ databases">
        <title>Genomic Encyclopedia of Type Strains, Phase IV (KMG-IV): sequencing the most valuable type-strain genomes for metagenomic binning, comparative biology and taxonomic classification.</title>
        <authorList>
            <person name="Goeker M."/>
        </authorList>
    </citation>
    <scope>NUCLEOTIDE SEQUENCE [LARGE SCALE GENOMIC DNA]</scope>
    <source>
        <strain evidence="4 5">DSM 25532</strain>
    </source>
</reference>
<dbReference type="Pfam" id="PF22785">
    <property type="entry name" value="Tc-R-P"/>
    <property type="match status" value="1"/>
</dbReference>
<dbReference type="PROSITE" id="PS50054">
    <property type="entry name" value="TYR_PHOSPHATASE_DUAL"/>
    <property type="match status" value="1"/>
</dbReference>
<sequence length="171" mass="18560">MPSPAQTDLWWVIPGSLAGTSMPFVHPDRHESPSSTLEAFPDELPALWEAGIRAVVSLLNMRSAESAYTAAGFSYLCLPITDGLAPSVEQFRTFMDFTREQHAQGRAVAVHCVAGIGRTGTMLAGHLICNGMGPDEAITQVRKLRPGAVETFPQMRFLHALARDLQQNPSS</sequence>
<dbReference type="SUPFAM" id="SSF52799">
    <property type="entry name" value="(Phosphotyrosine protein) phosphatases II"/>
    <property type="match status" value="1"/>
</dbReference>
<dbReference type="Proteomes" id="UP000253426">
    <property type="component" value="Unassembled WGS sequence"/>
</dbReference>
<evidence type="ECO:0000256" key="1">
    <source>
        <dbReference type="ARBA" id="ARBA00022801"/>
    </source>
</evidence>
<protein>
    <submittedName>
        <fullName evidence="4">Atypical dual specificity phosphatase</fullName>
    </submittedName>
</protein>
<dbReference type="InterPro" id="IPR000387">
    <property type="entry name" value="Tyr_Pase_dom"/>
</dbReference>
<dbReference type="FunFam" id="3.90.190.10:FF:000157">
    <property type="entry name" value="Protein-tyrosine phosphatase"/>
    <property type="match status" value="1"/>
</dbReference>
<keyword evidence="5" id="KW-1185">Reference proteome</keyword>
<dbReference type="PANTHER" id="PTHR23339">
    <property type="entry name" value="TYROSINE SPECIFIC PROTEIN PHOSPHATASE AND DUAL SPECIFICITY PROTEIN PHOSPHATASE"/>
    <property type="match status" value="1"/>
</dbReference>
<accession>A0A366H3M8</accession>
<dbReference type="InterPro" id="IPR020422">
    <property type="entry name" value="TYR_PHOSPHATASE_DUAL_dom"/>
</dbReference>
<evidence type="ECO:0000259" key="2">
    <source>
        <dbReference type="PROSITE" id="PS50054"/>
    </source>
</evidence>
<dbReference type="AlphaFoldDB" id="A0A366H3M8"/>
<dbReference type="InterPro" id="IPR016130">
    <property type="entry name" value="Tyr_Pase_AS"/>
</dbReference>
<evidence type="ECO:0000259" key="3">
    <source>
        <dbReference type="PROSITE" id="PS50056"/>
    </source>
</evidence>
<proteinExistence type="predicted"/>
<name>A0A366H3M8_9BACT</name>
<feature type="domain" description="Tyrosine specific protein phosphatases" evidence="3">
    <location>
        <begin position="89"/>
        <end position="156"/>
    </location>
</feature>
<dbReference type="InterPro" id="IPR003595">
    <property type="entry name" value="Tyr_Pase_cat"/>
</dbReference>
<dbReference type="GO" id="GO:0016787">
    <property type="term" value="F:hydrolase activity"/>
    <property type="evidence" value="ECO:0007669"/>
    <property type="project" value="UniProtKB-KW"/>
</dbReference>
<feature type="domain" description="Tyrosine-protein phosphatase" evidence="2">
    <location>
        <begin position="19"/>
        <end position="170"/>
    </location>
</feature>
<gene>
    <name evidence="4" type="ORF">DES53_11940</name>
</gene>
<dbReference type="OrthoDB" id="9806482at2"/>
<dbReference type="InterPro" id="IPR050561">
    <property type="entry name" value="PTP"/>
</dbReference>
<organism evidence="4 5">
    <name type="scientific">Roseimicrobium gellanilyticum</name>
    <dbReference type="NCBI Taxonomy" id="748857"/>
    <lineage>
        <taxon>Bacteria</taxon>
        <taxon>Pseudomonadati</taxon>
        <taxon>Verrucomicrobiota</taxon>
        <taxon>Verrucomicrobiia</taxon>
        <taxon>Verrucomicrobiales</taxon>
        <taxon>Verrucomicrobiaceae</taxon>
        <taxon>Roseimicrobium</taxon>
    </lineage>
</organism>